<protein>
    <submittedName>
        <fullName evidence="2">Uncharacterized protein</fullName>
    </submittedName>
</protein>
<dbReference type="OrthoDB" id="1877779at2759"/>
<dbReference type="EMBL" id="JADGMS010000003">
    <property type="protein sequence ID" value="KAF9686395.1"/>
    <property type="molecule type" value="Genomic_DNA"/>
</dbReference>
<name>A0A835N547_9ROSI</name>
<dbReference type="InterPro" id="IPR036396">
    <property type="entry name" value="Cyt_P450_sf"/>
</dbReference>
<dbReference type="SUPFAM" id="SSF48264">
    <property type="entry name" value="Cytochrome P450"/>
    <property type="match status" value="1"/>
</dbReference>
<gene>
    <name evidence="2" type="ORF">SADUNF_Sadunf03G0154100</name>
</gene>
<dbReference type="Gene3D" id="1.10.630.10">
    <property type="entry name" value="Cytochrome P450"/>
    <property type="match status" value="1"/>
</dbReference>
<sequence>MFTREKGDGHGKNYQVIKVIAFAAVFSMLPNIFMSRDLVNLEQESVEGRMSEIIRNIFEVGAAPNISDLFLVLASFDLQHLRKKSKELFFSPVSELMKSSESMKKAREKLKREISEDAMQEYDPPRQKFLLACLKESMRLHPPSSPCLELMPSDELHHSKELSSVGECLCNWTRSRESERSIGL</sequence>
<comment type="caution">
    <text evidence="2">The sequence shown here is derived from an EMBL/GenBank/DDBJ whole genome shotgun (WGS) entry which is preliminary data.</text>
</comment>
<dbReference type="GO" id="GO:0020037">
    <property type="term" value="F:heme binding"/>
    <property type="evidence" value="ECO:0007669"/>
    <property type="project" value="InterPro"/>
</dbReference>
<keyword evidence="3" id="KW-1185">Reference proteome</keyword>
<dbReference type="Proteomes" id="UP000657918">
    <property type="component" value="Unassembled WGS sequence"/>
</dbReference>
<evidence type="ECO:0000313" key="3">
    <source>
        <dbReference type="Proteomes" id="UP000657918"/>
    </source>
</evidence>
<evidence type="ECO:0000313" key="2">
    <source>
        <dbReference type="EMBL" id="KAF9686395.1"/>
    </source>
</evidence>
<evidence type="ECO:0000256" key="1">
    <source>
        <dbReference type="ARBA" id="ARBA00010617"/>
    </source>
</evidence>
<dbReference type="GO" id="GO:0004497">
    <property type="term" value="F:monooxygenase activity"/>
    <property type="evidence" value="ECO:0007669"/>
    <property type="project" value="InterPro"/>
</dbReference>
<dbReference type="GO" id="GO:0016705">
    <property type="term" value="F:oxidoreductase activity, acting on paired donors, with incorporation or reduction of molecular oxygen"/>
    <property type="evidence" value="ECO:0007669"/>
    <property type="project" value="InterPro"/>
</dbReference>
<reference evidence="2 3" key="1">
    <citation type="submission" date="2020-10" db="EMBL/GenBank/DDBJ databases">
        <title>Plant Genome Project.</title>
        <authorList>
            <person name="Zhang R.-G."/>
        </authorList>
    </citation>
    <scope>NUCLEOTIDE SEQUENCE [LARGE SCALE GENOMIC DNA]</scope>
    <source>
        <strain evidence="2">FAFU-HL-1</strain>
        <tissue evidence="2">Leaf</tissue>
    </source>
</reference>
<comment type="similarity">
    <text evidence="1">Belongs to the cytochrome P450 family.</text>
</comment>
<proteinExistence type="inferred from homology"/>
<accession>A0A835N547</accession>
<organism evidence="2 3">
    <name type="scientific">Salix dunnii</name>
    <dbReference type="NCBI Taxonomy" id="1413687"/>
    <lineage>
        <taxon>Eukaryota</taxon>
        <taxon>Viridiplantae</taxon>
        <taxon>Streptophyta</taxon>
        <taxon>Embryophyta</taxon>
        <taxon>Tracheophyta</taxon>
        <taxon>Spermatophyta</taxon>
        <taxon>Magnoliopsida</taxon>
        <taxon>eudicotyledons</taxon>
        <taxon>Gunneridae</taxon>
        <taxon>Pentapetalae</taxon>
        <taxon>rosids</taxon>
        <taxon>fabids</taxon>
        <taxon>Malpighiales</taxon>
        <taxon>Salicaceae</taxon>
        <taxon>Saliceae</taxon>
        <taxon>Salix</taxon>
    </lineage>
</organism>
<dbReference type="PANTHER" id="PTHR47950:SF6">
    <property type="entry name" value="CYTOCHROME P450"/>
    <property type="match status" value="1"/>
</dbReference>
<dbReference type="AlphaFoldDB" id="A0A835N547"/>
<dbReference type="GO" id="GO:0005506">
    <property type="term" value="F:iron ion binding"/>
    <property type="evidence" value="ECO:0007669"/>
    <property type="project" value="InterPro"/>
</dbReference>
<dbReference type="PANTHER" id="PTHR47950">
    <property type="entry name" value="CYTOCHROME P450, FAMILY 76, SUBFAMILY C, POLYPEPTIDE 5-RELATED"/>
    <property type="match status" value="1"/>
</dbReference>